<organism evidence="2 3">
    <name type="scientific">Aeromonas veronii</name>
    <dbReference type="NCBI Taxonomy" id="654"/>
    <lineage>
        <taxon>Bacteria</taxon>
        <taxon>Pseudomonadati</taxon>
        <taxon>Pseudomonadota</taxon>
        <taxon>Gammaproteobacteria</taxon>
        <taxon>Aeromonadales</taxon>
        <taxon>Aeromonadaceae</taxon>
        <taxon>Aeromonas</taxon>
    </lineage>
</organism>
<dbReference type="EMBL" id="CABWLC010000020">
    <property type="protein sequence ID" value="VXA89027.1"/>
    <property type="molecule type" value="Genomic_DNA"/>
</dbReference>
<gene>
    <name evidence="2" type="ORF">AERO8C_70656</name>
</gene>
<keyword evidence="1" id="KW-1133">Transmembrane helix</keyword>
<protein>
    <submittedName>
        <fullName evidence="2">Uncharacterized protein</fullName>
    </submittedName>
</protein>
<dbReference type="AlphaFoldDB" id="A0A653LDH9"/>
<evidence type="ECO:0000313" key="2">
    <source>
        <dbReference type="EMBL" id="VXA89027.1"/>
    </source>
</evidence>
<name>A0A653LDH9_AERVE</name>
<keyword evidence="1" id="KW-0472">Membrane</keyword>
<evidence type="ECO:0000313" key="3">
    <source>
        <dbReference type="Proteomes" id="UP000439123"/>
    </source>
</evidence>
<dbReference type="Proteomes" id="UP000439123">
    <property type="component" value="Unassembled WGS sequence"/>
</dbReference>
<proteinExistence type="predicted"/>
<accession>A0A653LDH9</accession>
<sequence>MWQPLNNDCHNIYDLSLNKVIALIIFLYHHYFVCHGCFLVVYFICVRFCRSPYLSNEKGYFYTITIIVCLKEG</sequence>
<keyword evidence="1" id="KW-0812">Transmembrane</keyword>
<feature type="transmembrane region" description="Helical" evidence="1">
    <location>
        <begin position="20"/>
        <end position="45"/>
    </location>
</feature>
<evidence type="ECO:0000256" key="1">
    <source>
        <dbReference type="SAM" id="Phobius"/>
    </source>
</evidence>
<reference evidence="2 3" key="1">
    <citation type="submission" date="2019-10" db="EMBL/GenBank/DDBJ databases">
        <authorList>
            <person name="Karimi E."/>
        </authorList>
    </citation>
    <scope>NUCLEOTIDE SEQUENCE [LARGE SCALE GENOMIC DNA]</scope>
    <source>
        <strain evidence="2">Aeromonas sp. 8C</strain>
    </source>
</reference>